<evidence type="ECO:0000313" key="2">
    <source>
        <dbReference type="Proteomes" id="UP000267049"/>
    </source>
</evidence>
<proteinExistence type="predicted"/>
<organism evidence="1 2">
    <name type="scientific">Montanilutibacter psychrotolerans</name>
    <dbReference type="NCBI Taxonomy" id="1327343"/>
    <lineage>
        <taxon>Bacteria</taxon>
        <taxon>Pseudomonadati</taxon>
        <taxon>Pseudomonadota</taxon>
        <taxon>Gammaproteobacteria</taxon>
        <taxon>Lysobacterales</taxon>
        <taxon>Lysobacteraceae</taxon>
        <taxon>Montanilutibacter</taxon>
    </lineage>
</organism>
<comment type="caution">
    <text evidence="1">The sequence shown here is derived from an EMBL/GenBank/DDBJ whole genome shotgun (WGS) entry which is preliminary data.</text>
</comment>
<dbReference type="InterPro" id="IPR017748">
    <property type="entry name" value="TagF"/>
</dbReference>
<dbReference type="Gene3D" id="3.40.1730.10">
    <property type="entry name" value="pa0076 domain"/>
    <property type="match status" value="1"/>
</dbReference>
<evidence type="ECO:0000313" key="1">
    <source>
        <dbReference type="EMBL" id="RNF83575.1"/>
    </source>
</evidence>
<dbReference type="InterPro" id="IPR038225">
    <property type="entry name" value="TagF_sf"/>
</dbReference>
<name>A0A3M8SSA3_9GAMM</name>
<keyword evidence="2" id="KW-1185">Reference proteome</keyword>
<dbReference type="OrthoDB" id="9801841at2"/>
<dbReference type="RefSeq" id="WP_123087836.1">
    <property type="nucleotide sequence ID" value="NZ_RIBS01000004.1"/>
</dbReference>
<sequence>MLAVDAGLPVSYFGKLPSRGDFVRTTDNHQLMLLLDRWAGSGLELLAQDPGWKQYYDGAPPIHFAFLGSRSRLAIGGHFLPSRDASERRFPFLAASRFEVTQPLPFIARSPLAMSRLWTVLARQGRQAVAAEDATPVLREIAESRVAVSPDPGVYEAPFADFLDLQDIGSLQELLRQSGHPQLRLRWLLPALGLLLQPVVGGGARIDKALALPLPRDALYRPLVAAFWLDLISGFLARAEYELAILLKDDANPQLLIGFNGADGRTLQAALDPQFATEHIIRVDDAEWVEEQVASDYALNKLVSYIERDELSLRVARRAFAETFLGS</sequence>
<dbReference type="NCBIfam" id="TIGR03373">
    <property type="entry name" value="VI_minor_4"/>
    <property type="match status" value="1"/>
</dbReference>
<dbReference type="Proteomes" id="UP000267049">
    <property type="component" value="Unassembled WGS sequence"/>
</dbReference>
<dbReference type="EMBL" id="RIBS01000004">
    <property type="protein sequence ID" value="RNF83575.1"/>
    <property type="molecule type" value="Genomic_DNA"/>
</dbReference>
<gene>
    <name evidence="1" type="primary">tagF</name>
    <name evidence="1" type="ORF">EER27_09270</name>
</gene>
<dbReference type="Pfam" id="PF09867">
    <property type="entry name" value="TagF_N"/>
    <property type="match status" value="1"/>
</dbReference>
<reference evidence="1 2" key="1">
    <citation type="submission" date="2018-11" db="EMBL/GenBank/DDBJ databases">
        <title>Lysobacter cryohumiis sp. nov., isolated from soil in the Tianshan Mountains, Xinjiang, China.</title>
        <authorList>
            <person name="Luo Y."/>
            <person name="Sheng H."/>
        </authorList>
    </citation>
    <scope>NUCLEOTIDE SEQUENCE [LARGE SCALE GENOMIC DNA]</scope>
    <source>
        <strain evidence="1 2">ZS60</strain>
    </source>
</reference>
<accession>A0A3M8SSA3</accession>
<dbReference type="AlphaFoldDB" id="A0A3M8SSA3"/>
<protein>
    <submittedName>
        <fullName evidence="1">Type VI secretion system-associated protein TagF</fullName>
    </submittedName>
</protein>